<gene>
    <name evidence="1" type="ORF">A3J46_06540</name>
</gene>
<evidence type="ECO:0000313" key="1">
    <source>
        <dbReference type="EMBL" id="OGN08702.1"/>
    </source>
</evidence>
<dbReference type="EMBL" id="MGJP01000055">
    <property type="protein sequence ID" value="OGN08702.1"/>
    <property type="molecule type" value="Genomic_DNA"/>
</dbReference>
<name>A0A1F8F6C8_9BACT</name>
<dbReference type="PROSITE" id="PS51257">
    <property type="entry name" value="PROKAR_LIPOPROTEIN"/>
    <property type="match status" value="1"/>
</dbReference>
<accession>A0A1F8F6C8</accession>
<dbReference type="Proteomes" id="UP000177167">
    <property type="component" value="Unassembled WGS sequence"/>
</dbReference>
<comment type="caution">
    <text evidence="1">The sequence shown here is derived from an EMBL/GenBank/DDBJ whole genome shotgun (WGS) entry which is preliminary data.</text>
</comment>
<sequence length="131" mass="14842">MRYLLALGTAILFIGCFFQPERIEEEKIDNVVRVFWHEGNNFSVMVKPSGTNRLKLIRFPEYHCDTDAPGVRIFTDVESDKPMWVSSKVGFGGSVNWCVYFVDIHIHSEKDVDGGGWNHGKFGSGQTSVIQ</sequence>
<organism evidence="1 2">
    <name type="scientific">Candidatus Yanofskybacteria bacterium RIFCSPHIGHO2_02_FULL_41_11</name>
    <dbReference type="NCBI Taxonomy" id="1802675"/>
    <lineage>
        <taxon>Bacteria</taxon>
        <taxon>Candidatus Yanofskyibacteriota</taxon>
    </lineage>
</organism>
<dbReference type="AlphaFoldDB" id="A0A1F8F6C8"/>
<evidence type="ECO:0000313" key="2">
    <source>
        <dbReference type="Proteomes" id="UP000177167"/>
    </source>
</evidence>
<evidence type="ECO:0008006" key="3">
    <source>
        <dbReference type="Google" id="ProtNLM"/>
    </source>
</evidence>
<reference evidence="1 2" key="1">
    <citation type="journal article" date="2016" name="Nat. Commun.">
        <title>Thousands of microbial genomes shed light on interconnected biogeochemical processes in an aquifer system.</title>
        <authorList>
            <person name="Anantharaman K."/>
            <person name="Brown C.T."/>
            <person name="Hug L.A."/>
            <person name="Sharon I."/>
            <person name="Castelle C.J."/>
            <person name="Probst A.J."/>
            <person name="Thomas B.C."/>
            <person name="Singh A."/>
            <person name="Wilkins M.J."/>
            <person name="Karaoz U."/>
            <person name="Brodie E.L."/>
            <person name="Williams K.H."/>
            <person name="Hubbard S.S."/>
            <person name="Banfield J.F."/>
        </authorList>
    </citation>
    <scope>NUCLEOTIDE SEQUENCE [LARGE SCALE GENOMIC DNA]</scope>
</reference>
<protein>
    <recommendedName>
        <fullName evidence="3">Lipoprotein</fullName>
    </recommendedName>
</protein>
<proteinExistence type="predicted"/>